<dbReference type="EMBL" id="CR936257">
    <property type="protein sequence ID" value="CAI50201.1"/>
    <property type="molecule type" value="Genomic_DNA"/>
</dbReference>
<sequence>MGLEDLSDDIETAYSDLGEELSVDLDTETRNELAMLQSAYEPDDPDELVRRAVHMLFQTAIETGNLDFHLRSGYDVTYDEYLSGMTFEEMGGGSDLFGQNDDNARRYQF</sequence>
<evidence type="ECO:0000313" key="2">
    <source>
        <dbReference type="Proteomes" id="UP000002698"/>
    </source>
</evidence>
<reference evidence="1 2" key="1">
    <citation type="journal article" date="2005" name="Genome Res.">
        <title>Living with two extremes: conclusions from the genome sequence of Natronomonas pharaonis.</title>
        <authorList>
            <person name="Falb M."/>
            <person name="Pfeiffer F."/>
            <person name="Palm P."/>
            <person name="Rodewald K."/>
            <person name="Hickmann V."/>
            <person name="Tittor J."/>
            <person name="Oesterhelt D."/>
        </authorList>
    </citation>
    <scope>NUCLEOTIDE SEQUENCE [LARGE SCALE GENOMIC DNA]</scope>
    <source>
        <strain evidence="2">ATCC 35678 / DSM 2160 / CIP 103997 / JCM 8858 / NBRC 14720 / NCIMB 2260 / Gabara</strain>
    </source>
</reference>
<dbReference type="Proteomes" id="UP000002698">
    <property type="component" value="Chromosome"/>
</dbReference>
<dbReference type="HOGENOM" id="CLU_2243758_0_0_2"/>
<gene>
    <name evidence="1" type="ordered locus">NP_4220A</name>
</gene>
<dbReference type="GeneID" id="3702008"/>
<name>A0A1U7EYB3_NATPD</name>
<accession>A0A1U7EYB3</accession>
<dbReference type="InterPro" id="IPR058893">
    <property type="entry name" value="RHH-containing"/>
</dbReference>
<proteinExistence type="predicted"/>
<protein>
    <submittedName>
        <fullName evidence="1">Uncharacterized protein</fullName>
    </submittedName>
</protein>
<dbReference type="Pfam" id="PF26048">
    <property type="entry name" value="RHH_11"/>
    <property type="match status" value="1"/>
</dbReference>
<evidence type="ECO:0000313" key="1">
    <source>
        <dbReference type="EMBL" id="CAI50201.1"/>
    </source>
</evidence>
<dbReference type="STRING" id="348780.NP_4220A"/>
<dbReference type="RefSeq" id="WP_011323817.1">
    <property type="nucleotide sequence ID" value="NC_007426.1"/>
</dbReference>
<dbReference type="AlphaFoldDB" id="A0A1U7EYB3"/>
<dbReference type="OrthoDB" id="297731at2157"/>
<dbReference type="EnsemblBacteria" id="CAI50201">
    <property type="protein sequence ID" value="CAI50201"/>
    <property type="gene ID" value="NP_4220A"/>
</dbReference>
<dbReference type="eggNOG" id="arCOG06248">
    <property type="taxonomic scope" value="Archaea"/>
</dbReference>
<keyword evidence="2" id="KW-1185">Reference proteome</keyword>
<organism evidence="1 2">
    <name type="scientific">Natronomonas pharaonis (strain ATCC 35678 / DSM 2160 / CIP 103997 / JCM 8858 / NBRC 14720 / NCIMB 2260 / Gabara)</name>
    <name type="common">Halobacterium pharaonis</name>
    <dbReference type="NCBI Taxonomy" id="348780"/>
    <lineage>
        <taxon>Archaea</taxon>
        <taxon>Methanobacteriati</taxon>
        <taxon>Methanobacteriota</taxon>
        <taxon>Stenosarchaea group</taxon>
        <taxon>Halobacteria</taxon>
        <taxon>Halobacteriales</taxon>
        <taxon>Natronomonadaceae</taxon>
        <taxon>Natronomonas</taxon>
    </lineage>
</organism>
<dbReference type="KEGG" id="nph:NP_4220A"/>